<keyword evidence="2" id="KW-1185">Reference proteome</keyword>
<dbReference type="EMBL" id="BTRK01000006">
    <property type="protein sequence ID" value="GMR56977.1"/>
    <property type="molecule type" value="Genomic_DNA"/>
</dbReference>
<accession>A0AAN5D777</accession>
<feature type="non-terminal residue" evidence="1">
    <location>
        <position position="179"/>
    </location>
</feature>
<organism evidence="1 2">
    <name type="scientific">Pristionchus mayeri</name>
    <dbReference type="NCBI Taxonomy" id="1317129"/>
    <lineage>
        <taxon>Eukaryota</taxon>
        <taxon>Metazoa</taxon>
        <taxon>Ecdysozoa</taxon>
        <taxon>Nematoda</taxon>
        <taxon>Chromadorea</taxon>
        <taxon>Rhabditida</taxon>
        <taxon>Rhabditina</taxon>
        <taxon>Diplogasteromorpha</taxon>
        <taxon>Diplogasteroidea</taxon>
        <taxon>Neodiplogasteridae</taxon>
        <taxon>Pristionchus</taxon>
    </lineage>
</organism>
<dbReference type="Proteomes" id="UP001328107">
    <property type="component" value="Unassembled WGS sequence"/>
</dbReference>
<reference evidence="2" key="1">
    <citation type="submission" date="2022-10" db="EMBL/GenBank/DDBJ databases">
        <title>Genome assembly of Pristionchus species.</title>
        <authorList>
            <person name="Yoshida K."/>
            <person name="Sommer R.J."/>
        </authorList>
    </citation>
    <scope>NUCLEOTIDE SEQUENCE [LARGE SCALE GENOMIC DNA]</scope>
    <source>
        <strain evidence="2">RS5460</strain>
    </source>
</reference>
<evidence type="ECO:0000313" key="1">
    <source>
        <dbReference type="EMBL" id="GMR56977.1"/>
    </source>
</evidence>
<protein>
    <submittedName>
        <fullName evidence="1">Uncharacterized protein</fullName>
    </submittedName>
</protein>
<sequence>ISTMESLRSRNLNPLIELLRSIEERTDLNNLSEVSDHFNGEVKEFMQRENNRPGFKYVHLTKNEAGLEVKITLFYSIIAFYDLANLDMERIKISSGDDELILEVTLTGREDPLFEQLAEFLSSCINVVHIYDLWGLLSSFDLLLFAELLASSTIEDLSFLLTILDDSMTPFFMSILSKA</sequence>
<dbReference type="AlphaFoldDB" id="A0AAN5D777"/>
<name>A0AAN5D777_9BILA</name>
<proteinExistence type="predicted"/>
<comment type="caution">
    <text evidence="1">The sequence shown here is derived from an EMBL/GenBank/DDBJ whole genome shotgun (WGS) entry which is preliminary data.</text>
</comment>
<feature type="non-terminal residue" evidence="1">
    <location>
        <position position="1"/>
    </location>
</feature>
<evidence type="ECO:0000313" key="2">
    <source>
        <dbReference type="Proteomes" id="UP001328107"/>
    </source>
</evidence>
<gene>
    <name evidence="1" type="ORF">PMAYCL1PPCAC_27172</name>
</gene>